<dbReference type="Pfam" id="PF01809">
    <property type="entry name" value="YidD"/>
    <property type="match status" value="1"/>
</dbReference>
<feature type="chain" id="PRO_5016405535" evidence="1">
    <location>
        <begin position="21"/>
        <end position="152"/>
    </location>
</feature>
<dbReference type="OrthoDB" id="955654at2"/>
<dbReference type="PANTHER" id="PTHR33383:SF1">
    <property type="entry name" value="MEMBRANE PROTEIN INSERTION EFFICIENCY FACTOR-RELATED"/>
    <property type="match status" value="1"/>
</dbReference>
<dbReference type="SMART" id="SM01234">
    <property type="entry name" value="Haemolytic"/>
    <property type="match status" value="1"/>
</dbReference>
<dbReference type="PANTHER" id="PTHR33383">
    <property type="entry name" value="MEMBRANE PROTEIN INSERTION EFFICIENCY FACTOR-RELATED"/>
    <property type="match status" value="1"/>
</dbReference>
<dbReference type="InterPro" id="IPR002696">
    <property type="entry name" value="Membr_insert_effic_factor_YidD"/>
</dbReference>
<keyword evidence="1" id="KW-0732">Signal</keyword>
<proteinExistence type="predicted"/>
<feature type="signal peptide" evidence="1">
    <location>
        <begin position="1"/>
        <end position="20"/>
    </location>
</feature>
<sequence>MNLYMVLLVVALGATTSSRAQSPVLDRQLLADRDFQNDAAFAQYRRPGNSDRVIEYHKKSWLVQYNPVSLALKGALLGYQRLMSQQLARSCPYQITCSNFSKQAIEQFGIVKGVFLSADRIMRCNRIGLLDVPAIDINATDGTIIDSLSRYR</sequence>
<dbReference type="NCBIfam" id="TIGR00278">
    <property type="entry name" value="membrane protein insertion efficiency factor YidD"/>
    <property type="match status" value="1"/>
</dbReference>
<comment type="caution">
    <text evidence="2">The sequence shown here is derived from an EMBL/GenBank/DDBJ whole genome shotgun (WGS) entry which is preliminary data.</text>
</comment>
<dbReference type="Proteomes" id="UP000249016">
    <property type="component" value="Unassembled WGS sequence"/>
</dbReference>
<dbReference type="EMBL" id="QLII01000001">
    <property type="protein sequence ID" value="RAI76266.1"/>
    <property type="molecule type" value="Genomic_DNA"/>
</dbReference>
<gene>
    <name evidence="2" type="ORF">HMF3257_22620</name>
</gene>
<evidence type="ECO:0000313" key="3">
    <source>
        <dbReference type="Proteomes" id="UP000249016"/>
    </source>
</evidence>
<organism evidence="2 3">
    <name type="scientific">Spirosoma telluris</name>
    <dbReference type="NCBI Taxonomy" id="2183553"/>
    <lineage>
        <taxon>Bacteria</taxon>
        <taxon>Pseudomonadati</taxon>
        <taxon>Bacteroidota</taxon>
        <taxon>Cytophagia</taxon>
        <taxon>Cytophagales</taxon>
        <taxon>Cytophagaceae</taxon>
        <taxon>Spirosoma</taxon>
    </lineage>
</organism>
<keyword evidence="3" id="KW-1185">Reference proteome</keyword>
<reference evidence="2 3" key="1">
    <citation type="submission" date="2018-06" db="EMBL/GenBank/DDBJ databases">
        <title>Spirosoma sp. HMF3257 Genome sequencing and assembly.</title>
        <authorList>
            <person name="Kang H."/>
            <person name="Cha I."/>
            <person name="Kim H."/>
            <person name="Kang J."/>
            <person name="Joh K."/>
        </authorList>
    </citation>
    <scope>NUCLEOTIDE SEQUENCE [LARGE SCALE GENOMIC DNA]</scope>
    <source>
        <strain evidence="2 3">HMF3257</strain>
    </source>
</reference>
<evidence type="ECO:0000256" key="1">
    <source>
        <dbReference type="SAM" id="SignalP"/>
    </source>
</evidence>
<dbReference type="AlphaFoldDB" id="A0A327NQN5"/>
<accession>A0A327NQN5</accession>
<name>A0A327NQN5_9BACT</name>
<evidence type="ECO:0000313" key="2">
    <source>
        <dbReference type="EMBL" id="RAI76266.1"/>
    </source>
</evidence>
<protein>
    <submittedName>
        <fullName evidence="2">Membrane protein insertion efficiency factor YidD</fullName>
    </submittedName>
</protein>
<dbReference type="RefSeq" id="WP_111345683.1">
    <property type="nucleotide sequence ID" value="NZ_QLII01000001.1"/>
</dbReference>